<protein>
    <submittedName>
        <fullName evidence="2">N-acetylneuraminate synthase</fullName>
    </submittedName>
</protein>
<dbReference type="RefSeq" id="WP_076755295.1">
    <property type="nucleotide sequence ID" value="NZ_CP023018.1"/>
</dbReference>
<dbReference type="PANTHER" id="PTHR42966">
    <property type="entry name" value="N-ACETYLNEURAMINATE SYNTHASE"/>
    <property type="match status" value="1"/>
</dbReference>
<dbReference type="CDD" id="cd11615">
    <property type="entry name" value="SAF_NeuB_like"/>
    <property type="match status" value="1"/>
</dbReference>
<dbReference type="Gene3D" id="3.20.20.70">
    <property type="entry name" value="Aldolase class I"/>
    <property type="match status" value="1"/>
</dbReference>
<dbReference type="PANTHER" id="PTHR42966:SF1">
    <property type="entry name" value="SIALIC ACID SYNTHASE"/>
    <property type="match status" value="1"/>
</dbReference>
<dbReference type="GO" id="GO:0047444">
    <property type="term" value="F:N-acylneuraminate-9-phosphate synthase activity"/>
    <property type="evidence" value="ECO:0007669"/>
    <property type="project" value="TreeGrafter"/>
</dbReference>
<name>A0A1R3VTW9_9GAMM</name>
<dbReference type="OrthoDB" id="9781701at2"/>
<evidence type="ECO:0000313" key="3">
    <source>
        <dbReference type="Proteomes" id="UP000223759"/>
    </source>
</evidence>
<dbReference type="InterPro" id="IPR051690">
    <property type="entry name" value="PseI-like"/>
</dbReference>
<dbReference type="GO" id="GO:0016051">
    <property type="term" value="P:carbohydrate biosynthetic process"/>
    <property type="evidence" value="ECO:0007669"/>
    <property type="project" value="InterPro"/>
</dbReference>
<dbReference type="InterPro" id="IPR020007">
    <property type="entry name" value="NeuB/NeuA"/>
</dbReference>
<organism evidence="2 3">
    <name type="scientific">Ectothiorhodosinus mongolicus</name>
    <dbReference type="NCBI Taxonomy" id="233100"/>
    <lineage>
        <taxon>Bacteria</taxon>
        <taxon>Pseudomonadati</taxon>
        <taxon>Pseudomonadota</taxon>
        <taxon>Gammaproteobacteria</taxon>
        <taxon>Chromatiales</taxon>
        <taxon>Ectothiorhodospiraceae</taxon>
        <taxon>Ectothiorhodosinus</taxon>
    </lineage>
</organism>
<feature type="domain" description="AFP-like" evidence="1">
    <location>
        <begin position="283"/>
        <end position="335"/>
    </location>
</feature>
<proteinExistence type="predicted"/>
<dbReference type="InterPro" id="IPR013974">
    <property type="entry name" value="SAF"/>
</dbReference>
<dbReference type="SUPFAM" id="SSF51569">
    <property type="entry name" value="Aldolase"/>
    <property type="match status" value="1"/>
</dbReference>
<dbReference type="Proteomes" id="UP000223759">
    <property type="component" value="Unassembled WGS sequence"/>
</dbReference>
<dbReference type="Gene3D" id="3.90.1210.10">
    <property type="entry name" value="Antifreeze-like/N-acetylneuraminic acid synthase C-terminal domain"/>
    <property type="match status" value="1"/>
</dbReference>
<dbReference type="AlphaFoldDB" id="A0A1R3VTW9"/>
<sequence length="335" mass="36271">MSRRTLIIAEAGVNHNGDFALAKKLVDAAVAAGADLVKFQTFSADRLVTQNAPKAEYQAQAIGDTQSQFAMLKKLELSPQMHQDLISYCHSKNIDFFSTGFDIESLNYLSLAGLDRFKIPSGEITNLPYLRHVGAFGKSVIISTGMATLGEIEAALDVLESAGTPRSCITVLHCNTEYPTPMQDVNLRAMCSIRDAFGVEVGYSDHTAGIEVPIAAVALGATVIEKHLTLDRNLPGPDHMASLEPDEFAAMVSAIRNIEQAMGDGIKRPSPSELKNKPIARKSLVAARAIQEGEVFTPDNVTTKRPGMGVSPMRWDEVIGRTALRDFLADELITL</sequence>
<evidence type="ECO:0000313" key="2">
    <source>
        <dbReference type="EMBL" id="SIT68397.1"/>
    </source>
</evidence>
<dbReference type="STRING" id="233100.SAMN05216526_0841"/>
<dbReference type="InterPro" id="IPR006190">
    <property type="entry name" value="SAF_AFP_Neu5Ac"/>
</dbReference>
<keyword evidence="3" id="KW-1185">Reference proteome</keyword>
<dbReference type="PROSITE" id="PS50844">
    <property type="entry name" value="AFP_LIKE"/>
    <property type="match status" value="1"/>
</dbReference>
<dbReference type="SMART" id="SM00858">
    <property type="entry name" value="SAF"/>
    <property type="match status" value="1"/>
</dbReference>
<dbReference type="Pfam" id="PF08666">
    <property type="entry name" value="SAF"/>
    <property type="match status" value="1"/>
</dbReference>
<dbReference type="InterPro" id="IPR013132">
    <property type="entry name" value="PseI/NeuA/B-like_N"/>
</dbReference>
<evidence type="ECO:0000259" key="1">
    <source>
        <dbReference type="PROSITE" id="PS50844"/>
    </source>
</evidence>
<dbReference type="InterPro" id="IPR057736">
    <property type="entry name" value="SAF_PseI/NeuA/NeuB"/>
</dbReference>
<dbReference type="Pfam" id="PF03102">
    <property type="entry name" value="NeuB"/>
    <property type="match status" value="1"/>
</dbReference>
<gene>
    <name evidence="2" type="ORF">SAMN05216526_0841</name>
</gene>
<dbReference type="SUPFAM" id="SSF51269">
    <property type="entry name" value="AFP III-like domain"/>
    <property type="match status" value="1"/>
</dbReference>
<dbReference type="NCBIfam" id="TIGR03569">
    <property type="entry name" value="NeuB_NnaB"/>
    <property type="match status" value="1"/>
</dbReference>
<dbReference type="InterPro" id="IPR013785">
    <property type="entry name" value="Aldolase_TIM"/>
</dbReference>
<reference evidence="2 3" key="1">
    <citation type="submission" date="2017-01" db="EMBL/GenBank/DDBJ databases">
        <authorList>
            <person name="Mah S.A."/>
            <person name="Swanson W.J."/>
            <person name="Moy G.W."/>
            <person name="Vacquier V.D."/>
        </authorList>
    </citation>
    <scope>NUCLEOTIDE SEQUENCE [LARGE SCALE GENOMIC DNA]</scope>
    <source>
        <strain evidence="2 3">M9</strain>
    </source>
</reference>
<accession>A0A1R3VTW9</accession>
<dbReference type="InterPro" id="IPR036732">
    <property type="entry name" value="AFP_Neu5c_C_sf"/>
</dbReference>
<dbReference type="EMBL" id="FTPK01000002">
    <property type="protein sequence ID" value="SIT68397.1"/>
    <property type="molecule type" value="Genomic_DNA"/>
</dbReference>